<dbReference type="InterPro" id="IPR000719">
    <property type="entry name" value="Prot_kinase_dom"/>
</dbReference>
<accession>A0A0W0X0N1</accession>
<feature type="transmembrane region" description="Helical" evidence="3">
    <location>
        <begin position="439"/>
        <end position="458"/>
    </location>
</feature>
<dbReference type="InterPro" id="IPR017441">
    <property type="entry name" value="Protein_kinase_ATP_BS"/>
</dbReference>
<dbReference type="EMBL" id="LNYP01000029">
    <property type="protein sequence ID" value="KTD38117.1"/>
    <property type="molecule type" value="Genomic_DNA"/>
</dbReference>
<dbReference type="Pfam" id="PF03109">
    <property type="entry name" value="ABC1"/>
    <property type="match status" value="1"/>
</dbReference>
<dbReference type="Gene3D" id="1.10.510.10">
    <property type="entry name" value="Transferase(Phosphotransferase) domain 1"/>
    <property type="match status" value="1"/>
</dbReference>
<dbReference type="RefSeq" id="WP_058388912.1">
    <property type="nucleotide sequence ID" value="NZ_KV441805.1"/>
</dbReference>
<evidence type="ECO:0000256" key="1">
    <source>
        <dbReference type="PROSITE-ProRule" id="PRU10141"/>
    </source>
</evidence>
<protein>
    <submittedName>
        <fullName evidence="5">Serine/threonine-protein kinase</fullName>
        <ecNumber evidence="5">2.7.12.2</ecNumber>
    </submittedName>
</protein>
<proteinExistence type="predicted"/>
<organism evidence="5 6">
    <name type="scientific">Legionella oakridgensis</name>
    <dbReference type="NCBI Taxonomy" id="29423"/>
    <lineage>
        <taxon>Bacteria</taxon>
        <taxon>Pseudomonadati</taxon>
        <taxon>Pseudomonadota</taxon>
        <taxon>Gammaproteobacteria</taxon>
        <taxon>Legionellales</taxon>
        <taxon>Legionellaceae</taxon>
        <taxon>Legionella</taxon>
    </lineage>
</organism>
<feature type="domain" description="Protein kinase" evidence="4">
    <location>
        <begin position="66"/>
        <end position="348"/>
    </location>
</feature>
<evidence type="ECO:0000313" key="5">
    <source>
        <dbReference type="EMBL" id="KTD38117.1"/>
    </source>
</evidence>
<dbReference type="SUPFAM" id="SSF56112">
    <property type="entry name" value="Protein kinase-like (PK-like)"/>
    <property type="match status" value="1"/>
</dbReference>
<dbReference type="PATRIC" id="fig|29423.5.peg.1881"/>
<dbReference type="PROSITE" id="PS50011">
    <property type="entry name" value="PROTEIN_KINASE_DOM"/>
    <property type="match status" value="1"/>
</dbReference>
<keyword evidence="3" id="KW-0472">Membrane</keyword>
<reference evidence="5 6" key="1">
    <citation type="submission" date="2015-11" db="EMBL/GenBank/DDBJ databases">
        <title>Genomic analysis of 38 Legionella species identifies large and diverse effector repertoires.</title>
        <authorList>
            <person name="Burstein D."/>
            <person name="Amaro F."/>
            <person name="Zusman T."/>
            <person name="Lifshitz Z."/>
            <person name="Cohen O."/>
            <person name="Gilbert J.A."/>
            <person name="Pupko T."/>
            <person name="Shuman H.A."/>
            <person name="Segal G."/>
        </authorList>
    </citation>
    <scope>NUCLEOTIDE SEQUENCE [LARGE SCALE GENOMIC DNA]</scope>
    <source>
        <strain evidence="5 6">Oak Ridge-10</strain>
    </source>
</reference>
<keyword evidence="1" id="KW-0547">Nucleotide-binding</keyword>
<keyword evidence="2" id="KW-0175">Coiled coil</keyword>
<feature type="coiled-coil region" evidence="2">
    <location>
        <begin position="282"/>
        <end position="309"/>
    </location>
</feature>
<keyword evidence="1" id="KW-0067">ATP-binding</keyword>
<keyword evidence="3" id="KW-1133">Transmembrane helix</keyword>
<keyword evidence="5" id="KW-0808">Transferase</keyword>
<dbReference type="PROSITE" id="PS00107">
    <property type="entry name" value="PROTEIN_KINASE_ATP"/>
    <property type="match status" value="1"/>
</dbReference>
<dbReference type="InterPro" id="IPR011009">
    <property type="entry name" value="Kinase-like_dom_sf"/>
</dbReference>
<dbReference type="GO" id="GO:0005524">
    <property type="term" value="F:ATP binding"/>
    <property type="evidence" value="ECO:0007669"/>
    <property type="project" value="UniProtKB-UniRule"/>
</dbReference>
<evidence type="ECO:0000256" key="3">
    <source>
        <dbReference type="SAM" id="Phobius"/>
    </source>
</evidence>
<evidence type="ECO:0000256" key="2">
    <source>
        <dbReference type="SAM" id="Coils"/>
    </source>
</evidence>
<keyword evidence="5" id="KW-0418">Kinase</keyword>
<comment type="caution">
    <text evidence="5">The sequence shown here is derived from an EMBL/GenBank/DDBJ whole genome shotgun (WGS) entry which is preliminary data.</text>
</comment>
<dbReference type="InterPro" id="IPR004147">
    <property type="entry name" value="ABC1_dom"/>
</dbReference>
<sequence>MTIQINSTNVAQNEWIWDFLESQRLLGKSIWHQGEKFTYNGTDYTFQQIVFARQRKDPKRGYAYEMLSSEQLGRGAYGAIYRVACTISLGKNGHFQAQNKHRVAKYQSHRDALYEFQSARFTDHLHVKVPNQGLMVMREIPGQTLHRFLLSTYLTRAEKLELTKALLNAFKEQVVDRNLIHNDLHQGNILVHVDNQGPRKQFIINVVDYGLANFNPTLYLNKPYTDIANFLSLTIQQLWSSESDWPTPIAQLLNSNSSSLTDYITFFNEAVASPNPQTQKPLESMLAYLKELEKTHQELASRLKSDLLEAVEHSSSNDVDLLKEAIQHCKESLVKAGIKLDTFPYPIFTNNPQKQQLFNEIYAYFQLLENKGKALMATSHKREGEQLCALVHQLRERTFNAHYLPPEKQKSELVECGNTCKRLLQENQHLLDIHRNTNYIWAEVSVIFCSLIVLYPIIAGIHYAATGRFTFFAQTESAQGATKMEKDFNQLNSIAVF</sequence>
<gene>
    <name evidence="5" type="ORF">Loak_1793</name>
</gene>
<feature type="binding site" evidence="1">
    <location>
        <position position="105"/>
    </location>
    <ligand>
        <name>ATP</name>
        <dbReference type="ChEBI" id="CHEBI:30616"/>
    </ligand>
</feature>
<evidence type="ECO:0000313" key="6">
    <source>
        <dbReference type="Proteomes" id="UP000054858"/>
    </source>
</evidence>
<dbReference type="AlphaFoldDB" id="A0A0W0X0N1"/>
<keyword evidence="3" id="KW-0812">Transmembrane</keyword>
<name>A0A0W0X0N1_9GAMM</name>
<dbReference type="Proteomes" id="UP000054858">
    <property type="component" value="Unassembled WGS sequence"/>
</dbReference>
<dbReference type="EC" id="2.7.12.2" evidence="5"/>
<dbReference type="GO" id="GO:0004672">
    <property type="term" value="F:protein kinase activity"/>
    <property type="evidence" value="ECO:0007669"/>
    <property type="project" value="InterPro"/>
</dbReference>
<evidence type="ECO:0000259" key="4">
    <source>
        <dbReference type="PROSITE" id="PS50011"/>
    </source>
</evidence>